<proteinExistence type="predicted"/>
<evidence type="ECO:0000313" key="2">
    <source>
        <dbReference type="EMBL" id="WNM27771.1"/>
    </source>
</evidence>
<keyword evidence="1" id="KW-0472">Membrane</keyword>
<evidence type="ECO:0000256" key="1">
    <source>
        <dbReference type="SAM" id="Phobius"/>
    </source>
</evidence>
<accession>A0AA96FBJ1</accession>
<dbReference type="RefSeq" id="WP_313543933.1">
    <property type="nucleotide sequence ID" value="NZ_CP134880.1"/>
</dbReference>
<keyword evidence="1" id="KW-0812">Transmembrane</keyword>
<reference evidence="2" key="1">
    <citation type="submission" date="2023-09" db="EMBL/GenBank/DDBJ databases">
        <title>Demequina sp. a novel bacteria isolated from Capsicum annuum.</title>
        <authorList>
            <person name="Humaira Z."/>
            <person name="Lee J."/>
            <person name="Cho D."/>
        </authorList>
    </citation>
    <scope>NUCLEOTIDE SEQUENCE</scope>
    <source>
        <strain evidence="2">PMTSA13</strain>
    </source>
</reference>
<keyword evidence="1" id="KW-1133">Transmembrane helix</keyword>
<feature type="transmembrane region" description="Helical" evidence="1">
    <location>
        <begin position="12"/>
        <end position="33"/>
    </location>
</feature>
<name>A0AA96FBJ1_9MICO</name>
<protein>
    <submittedName>
        <fullName evidence="2">SHOCT domain-containing protein</fullName>
    </submittedName>
</protein>
<dbReference type="AlphaFoldDB" id="A0AA96FBJ1"/>
<dbReference type="Proteomes" id="UP001303408">
    <property type="component" value="Chromosome"/>
</dbReference>
<dbReference type="KEGG" id="dcp:RN607_01840"/>
<organism evidence="2">
    <name type="scientific">Demequina capsici</name>
    <dbReference type="NCBI Taxonomy" id="3075620"/>
    <lineage>
        <taxon>Bacteria</taxon>
        <taxon>Bacillati</taxon>
        <taxon>Actinomycetota</taxon>
        <taxon>Actinomycetes</taxon>
        <taxon>Micrococcales</taxon>
        <taxon>Demequinaceae</taxon>
        <taxon>Demequina</taxon>
    </lineage>
</organism>
<gene>
    <name evidence="2" type="ORF">RN607_01840</name>
</gene>
<sequence length="94" mass="10165">MMGMYGAGGSGLAWFGMGILWLALIGVIVWLAIRLATHRNAQPSATLQATTLAPKPPNESALEILDRRLATGEIDVETYKASRDAIRETRGEPK</sequence>
<dbReference type="EMBL" id="CP134880">
    <property type="protein sequence ID" value="WNM27771.1"/>
    <property type="molecule type" value="Genomic_DNA"/>
</dbReference>